<dbReference type="PROSITE" id="PS51379">
    <property type="entry name" value="4FE4S_FER_2"/>
    <property type="match status" value="2"/>
</dbReference>
<keyword evidence="6" id="KW-0411">Iron-sulfur</keyword>
<evidence type="ECO:0000313" key="11">
    <source>
        <dbReference type="Proteomes" id="UP000886757"/>
    </source>
</evidence>
<dbReference type="Pfam" id="PF12801">
    <property type="entry name" value="Fer4_5"/>
    <property type="match status" value="3"/>
</dbReference>
<organism evidence="10 11">
    <name type="scientific">Candidatus Choladousia intestinavium</name>
    <dbReference type="NCBI Taxonomy" id="2840727"/>
    <lineage>
        <taxon>Bacteria</taxon>
        <taxon>Bacillati</taxon>
        <taxon>Bacillota</taxon>
        <taxon>Clostridia</taxon>
        <taxon>Lachnospirales</taxon>
        <taxon>Lachnospiraceae</taxon>
        <taxon>Lachnospiraceae incertae sedis</taxon>
        <taxon>Candidatus Choladousia</taxon>
    </lineage>
</organism>
<dbReference type="Proteomes" id="UP000886757">
    <property type="component" value="Unassembled WGS sequence"/>
</dbReference>
<dbReference type="GO" id="GO:0046872">
    <property type="term" value="F:metal ion binding"/>
    <property type="evidence" value="ECO:0007669"/>
    <property type="project" value="UniProtKB-KW"/>
</dbReference>
<feature type="domain" description="4Fe-4S ferredoxin-type" evidence="9">
    <location>
        <begin position="256"/>
        <end position="277"/>
    </location>
</feature>
<evidence type="ECO:0000256" key="6">
    <source>
        <dbReference type="ARBA" id="ARBA00023014"/>
    </source>
</evidence>
<reference evidence="10" key="2">
    <citation type="journal article" date="2021" name="PeerJ">
        <title>Extensive microbial diversity within the chicken gut microbiome revealed by metagenomics and culture.</title>
        <authorList>
            <person name="Gilroy R."/>
            <person name="Ravi A."/>
            <person name="Getino M."/>
            <person name="Pursley I."/>
            <person name="Horton D.L."/>
            <person name="Alikhan N.F."/>
            <person name="Baker D."/>
            <person name="Gharbi K."/>
            <person name="Hall N."/>
            <person name="Watson M."/>
            <person name="Adriaenssens E.M."/>
            <person name="Foster-Nyarko E."/>
            <person name="Jarju S."/>
            <person name="Secka A."/>
            <person name="Antonio M."/>
            <person name="Oren A."/>
            <person name="Chaudhuri R.R."/>
            <person name="La Ragione R."/>
            <person name="Hildebrand F."/>
            <person name="Pallen M.J."/>
        </authorList>
    </citation>
    <scope>NUCLEOTIDE SEQUENCE</scope>
    <source>
        <strain evidence="10">ChiSjej4B22-8148</strain>
    </source>
</reference>
<keyword evidence="5" id="KW-0408">Iron</keyword>
<proteinExistence type="predicted"/>
<dbReference type="PANTHER" id="PTHR30176">
    <property type="entry name" value="FERREDOXIN-TYPE PROTEIN NAPH"/>
    <property type="match status" value="1"/>
</dbReference>
<dbReference type="Pfam" id="PF00037">
    <property type="entry name" value="Fer4"/>
    <property type="match status" value="1"/>
</dbReference>
<evidence type="ECO:0000259" key="9">
    <source>
        <dbReference type="PROSITE" id="PS51379"/>
    </source>
</evidence>
<feature type="transmembrane region" description="Helical" evidence="8">
    <location>
        <begin position="179"/>
        <end position="202"/>
    </location>
</feature>
<feature type="transmembrane region" description="Helical" evidence="8">
    <location>
        <begin position="76"/>
        <end position="102"/>
    </location>
</feature>
<feature type="transmembrane region" description="Helical" evidence="8">
    <location>
        <begin position="123"/>
        <end position="143"/>
    </location>
</feature>
<feature type="compositionally biased region" description="Basic and acidic residues" evidence="7">
    <location>
        <begin position="289"/>
        <end position="313"/>
    </location>
</feature>
<comment type="caution">
    <text evidence="10">The sequence shown here is derived from an EMBL/GenBank/DDBJ whole genome shotgun (WGS) entry which is preliminary data.</text>
</comment>
<dbReference type="GO" id="GO:0005886">
    <property type="term" value="C:plasma membrane"/>
    <property type="evidence" value="ECO:0007669"/>
    <property type="project" value="TreeGrafter"/>
</dbReference>
<keyword evidence="8" id="KW-0472">Membrane</keyword>
<dbReference type="EMBL" id="DVGK01000013">
    <property type="protein sequence ID" value="HIR12463.1"/>
    <property type="molecule type" value="Genomic_DNA"/>
</dbReference>
<evidence type="ECO:0000256" key="5">
    <source>
        <dbReference type="ARBA" id="ARBA00023004"/>
    </source>
</evidence>
<protein>
    <submittedName>
        <fullName evidence="10">4Fe-4S binding protein</fullName>
    </submittedName>
</protein>
<evidence type="ECO:0000256" key="3">
    <source>
        <dbReference type="ARBA" id="ARBA00022723"/>
    </source>
</evidence>
<keyword evidence="3" id="KW-0479">Metal-binding</keyword>
<evidence type="ECO:0000256" key="8">
    <source>
        <dbReference type="SAM" id="Phobius"/>
    </source>
</evidence>
<keyword evidence="8" id="KW-0812">Transmembrane</keyword>
<keyword evidence="8" id="KW-1133">Transmembrane helix</keyword>
<evidence type="ECO:0000256" key="4">
    <source>
        <dbReference type="ARBA" id="ARBA00022982"/>
    </source>
</evidence>
<evidence type="ECO:0000313" key="10">
    <source>
        <dbReference type="EMBL" id="HIR12463.1"/>
    </source>
</evidence>
<evidence type="ECO:0000256" key="7">
    <source>
        <dbReference type="SAM" id="MobiDB-lite"/>
    </source>
</evidence>
<feature type="domain" description="4Fe-4S ferredoxin-type" evidence="9">
    <location>
        <begin position="226"/>
        <end position="255"/>
    </location>
</feature>
<dbReference type="GO" id="GO:0051539">
    <property type="term" value="F:4 iron, 4 sulfur cluster binding"/>
    <property type="evidence" value="ECO:0007669"/>
    <property type="project" value="UniProtKB-KW"/>
</dbReference>
<feature type="region of interest" description="Disordered" evidence="7">
    <location>
        <begin position="285"/>
        <end position="313"/>
    </location>
</feature>
<evidence type="ECO:0000256" key="1">
    <source>
        <dbReference type="ARBA" id="ARBA00022448"/>
    </source>
</evidence>
<dbReference type="PANTHER" id="PTHR30176:SF3">
    <property type="entry name" value="FERREDOXIN-TYPE PROTEIN NAPH"/>
    <property type="match status" value="1"/>
</dbReference>
<gene>
    <name evidence="10" type="ORF">IAB31_00895</name>
</gene>
<dbReference type="AlphaFoldDB" id="A0A9D1D9B5"/>
<dbReference type="InterPro" id="IPR017896">
    <property type="entry name" value="4Fe4S_Fe-S-bd"/>
</dbReference>
<feature type="transmembrane region" description="Helical" evidence="8">
    <location>
        <begin position="209"/>
        <end position="228"/>
    </location>
</feature>
<evidence type="ECO:0000256" key="2">
    <source>
        <dbReference type="ARBA" id="ARBA00022485"/>
    </source>
</evidence>
<sequence length="313" mass="34340">MRQGKIPVKRRLIQLASALIYNAHLKGFGEGTIYQGSLKGVCVPGLNCYSCPGAVAACPLGSLQSAIGSIQGKLPLYVLGLLILFGLFLGRLICGFLCPFGLIQELLHKIPGPKIRKNRITRVLSYTKYVILIIFVIYLPLYYGYTKGYPLPAFCKYICPAGTLEGGIPLTAADPSLRMMLGALFSWKVALMLGILTASVFLYRFFCRFLCPLGAIYSLFAGVSLFGIQVKEEKCTRCGKCVRQCQMDVKKVGDRECIQCGECRDVCAFDAISWKKPLERFRTGAKVSPEGEKTEKGSAKQPVKTEAEKNGST</sequence>
<keyword evidence="1" id="KW-0813">Transport</keyword>
<dbReference type="SUPFAM" id="SSF54862">
    <property type="entry name" value="4Fe-4S ferredoxins"/>
    <property type="match status" value="1"/>
</dbReference>
<reference evidence="10" key="1">
    <citation type="submission" date="2020-10" db="EMBL/GenBank/DDBJ databases">
        <authorList>
            <person name="Gilroy R."/>
        </authorList>
    </citation>
    <scope>NUCLEOTIDE SEQUENCE</scope>
    <source>
        <strain evidence="10">ChiSjej4B22-8148</strain>
    </source>
</reference>
<dbReference type="Gene3D" id="3.30.70.20">
    <property type="match status" value="1"/>
</dbReference>
<accession>A0A9D1D9B5</accession>
<keyword evidence="2" id="KW-0004">4Fe-4S</keyword>
<name>A0A9D1D9B5_9FIRM</name>
<keyword evidence="4" id="KW-0249">Electron transport</keyword>
<dbReference type="InterPro" id="IPR051684">
    <property type="entry name" value="Electron_Trans/Redox"/>
</dbReference>